<name>A0AAE0NTK7_9PEZI</name>
<reference evidence="2" key="1">
    <citation type="journal article" date="2023" name="Mol. Phylogenet. Evol.">
        <title>Genome-scale phylogeny and comparative genomics of the fungal order Sordariales.</title>
        <authorList>
            <person name="Hensen N."/>
            <person name="Bonometti L."/>
            <person name="Westerberg I."/>
            <person name="Brannstrom I.O."/>
            <person name="Guillou S."/>
            <person name="Cros-Aarteil S."/>
            <person name="Calhoun S."/>
            <person name="Haridas S."/>
            <person name="Kuo A."/>
            <person name="Mondo S."/>
            <person name="Pangilinan J."/>
            <person name="Riley R."/>
            <person name="LaButti K."/>
            <person name="Andreopoulos B."/>
            <person name="Lipzen A."/>
            <person name="Chen C."/>
            <person name="Yan M."/>
            <person name="Daum C."/>
            <person name="Ng V."/>
            <person name="Clum A."/>
            <person name="Steindorff A."/>
            <person name="Ohm R.A."/>
            <person name="Martin F."/>
            <person name="Silar P."/>
            <person name="Natvig D.O."/>
            <person name="Lalanne C."/>
            <person name="Gautier V."/>
            <person name="Ament-Velasquez S.L."/>
            <person name="Kruys A."/>
            <person name="Hutchinson M.I."/>
            <person name="Powell A.J."/>
            <person name="Barry K."/>
            <person name="Miller A.N."/>
            <person name="Grigoriev I.V."/>
            <person name="Debuchy R."/>
            <person name="Gladieux P."/>
            <person name="Hiltunen Thoren M."/>
            <person name="Johannesson H."/>
        </authorList>
    </citation>
    <scope>NUCLEOTIDE SEQUENCE</scope>
    <source>
        <strain evidence="2">CBS 232.78</strain>
    </source>
</reference>
<protein>
    <recommendedName>
        <fullName evidence="1">Prion-inhibition and propagation HeLo domain-containing protein</fullName>
    </recommendedName>
</protein>
<accession>A0AAE0NTK7</accession>
<dbReference type="Proteomes" id="UP001285441">
    <property type="component" value="Unassembled WGS sequence"/>
</dbReference>
<dbReference type="InterPro" id="IPR029498">
    <property type="entry name" value="HeLo_dom"/>
</dbReference>
<dbReference type="PANTHER" id="PTHR37542:SF3">
    <property type="entry name" value="PRION-INHIBITION AND PROPAGATION HELO DOMAIN-CONTAINING PROTEIN"/>
    <property type="match status" value="1"/>
</dbReference>
<evidence type="ECO:0000313" key="2">
    <source>
        <dbReference type="EMBL" id="KAK3387380.1"/>
    </source>
</evidence>
<sequence>MAEVLAVVSSIVEFLTLCNDGFTLIKGLVEAKEKMGEQLMRIETQHGHFLSWSEIWGTSQNGQKSRFQQYADDHPASSREILRQLALFSRLFYDLKALEKYGIKITDTSDKSVKTLEDFHFESEVDLSPQKLRRFRASCDANMSLMKRPKFVLWGREKRLEDLISRLREYNEVLWRYGPAGVQVARLDKGVYDNIGQVVAEQLGIVLASYKLEAESATDPASARRYLALAKMANFRAQVRRIPGGTTMPRIFQANDLYIRDNYKVDSRGISTMALLRNFSQQGDLRVVLIEWIQNPQLPNKRQEAEWLAALLSAPKPDEMLVPDCYGVLDDITQTNRLGIIMRPPDNISRTTTSALPPGAISERRMPVSLRQLIKGRLSPLYASAVTLGTKFNIAKHIVDTVHMIHAAEWVHKAAIFFPEGEICDSLSSNPLLVGFNNARMSRTAALNLTLDYYQHRAKLADPSVPYRRLYDLYSLGCVLLDLGLWGMLDDLIQFDGDGSEPSTAAQIHRLASESNLDR</sequence>
<feature type="domain" description="Prion-inhibition and propagation HeLo" evidence="1">
    <location>
        <begin position="4"/>
        <end position="180"/>
    </location>
</feature>
<proteinExistence type="predicted"/>
<organism evidence="2 3">
    <name type="scientific">Podospora didyma</name>
    <dbReference type="NCBI Taxonomy" id="330526"/>
    <lineage>
        <taxon>Eukaryota</taxon>
        <taxon>Fungi</taxon>
        <taxon>Dikarya</taxon>
        <taxon>Ascomycota</taxon>
        <taxon>Pezizomycotina</taxon>
        <taxon>Sordariomycetes</taxon>
        <taxon>Sordariomycetidae</taxon>
        <taxon>Sordariales</taxon>
        <taxon>Podosporaceae</taxon>
        <taxon>Podospora</taxon>
    </lineage>
</organism>
<gene>
    <name evidence="2" type="ORF">B0H63DRAFT_500687</name>
</gene>
<dbReference type="Gene3D" id="1.20.120.1020">
    <property type="entry name" value="Prion-inhibition and propagation, HeLo domain"/>
    <property type="match status" value="1"/>
</dbReference>
<reference evidence="2" key="2">
    <citation type="submission" date="2023-06" db="EMBL/GenBank/DDBJ databases">
        <authorList>
            <consortium name="Lawrence Berkeley National Laboratory"/>
            <person name="Haridas S."/>
            <person name="Hensen N."/>
            <person name="Bonometti L."/>
            <person name="Westerberg I."/>
            <person name="Brannstrom I.O."/>
            <person name="Guillou S."/>
            <person name="Cros-Aarteil S."/>
            <person name="Calhoun S."/>
            <person name="Kuo A."/>
            <person name="Mondo S."/>
            <person name="Pangilinan J."/>
            <person name="Riley R."/>
            <person name="LaButti K."/>
            <person name="Andreopoulos B."/>
            <person name="Lipzen A."/>
            <person name="Chen C."/>
            <person name="Yanf M."/>
            <person name="Daum C."/>
            <person name="Ng V."/>
            <person name="Clum A."/>
            <person name="Steindorff A."/>
            <person name="Ohm R."/>
            <person name="Martin F."/>
            <person name="Silar P."/>
            <person name="Natvig D."/>
            <person name="Lalanne C."/>
            <person name="Gautier V."/>
            <person name="Ament-velasquez S.L."/>
            <person name="Kruys A."/>
            <person name="Hutchinson M.I."/>
            <person name="Powell A.J."/>
            <person name="Barry K."/>
            <person name="Miller A.N."/>
            <person name="Grigoriev I.V."/>
            <person name="Debuchy R."/>
            <person name="Gladieux P."/>
            <person name="Thoren M.H."/>
            <person name="Johannesson H."/>
        </authorList>
    </citation>
    <scope>NUCLEOTIDE SEQUENCE</scope>
    <source>
        <strain evidence="2">CBS 232.78</strain>
    </source>
</reference>
<dbReference type="PANTHER" id="PTHR37542">
    <property type="entry name" value="HELO DOMAIN-CONTAINING PROTEIN-RELATED"/>
    <property type="match status" value="1"/>
</dbReference>
<evidence type="ECO:0000313" key="3">
    <source>
        <dbReference type="Proteomes" id="UP001285441"/>
    </source>
</evidence>
<dbReference type="AlphaFoldDB" id="A0AAE0NTK7"/>
<dbReference type="InterPro" id="IPR038305">
    <property type="entry name" value="HeLo_sf"/>
</dbReference>
<evidence type="ECO:0000259" key="1">
    <source>
        <dbReference type="Pfam" id="PF14479"/>
    </source>
</evidence>
<dbReference type="EMBL" id="JAULSW010000003">
    <property type="protein sequence ID" value="KAK3387380.1"/>
    <property type="molecule type" value="Genomic_DNA"/>
</dbReference>
<comment type="caution">
    <text evidence="2">The sequence shown here is derived from an EMBL/GenBank/DDBJ whole genome shotgun (WGS) entry which is preliminary data.</text>
</comment>
<keyword evidence="3" id="KW-1185">Reference proteome</keyword>
<dbReference type="Pfam" id="PF14479">
    <property type="entry name" value="HeLo"/>
    <property type="match status" value="1"/>
</dbReference>